<comment type="caution">
    <text evidence="1">The sequence shown here is derived from an EMBL/GenBank/DDBJ whole genome shotgun (WGS) entry which is preliminary data.</text>
</comment>
<sequence>MTDITMVRSETGRRAGKKPKGVTLRRITAANGEKVTVRSIDANSPTFGEDFLYVFTKNVEAARRDNKRLFGSADGVREPRQPFFEAPSLTFTLRLTARTAIAISHAYSPPSDLARTLVPTRREAGFLLGGNEPEVGWWRKFEFL</sequence>
<accession>A0ABW0FPJ2</accession>
<dbReference type="Proteomes" id="UP001596152">
    <property type="component" value="Unassembled WGS sequence"/>
</dbReference>
<proteinExistence type="predicted"/>
<evidence type="ECO:0000313" key="2">
    <source>
        <dbReference type="Proteomes" id="UP001596152"/>
    </source>
</evidence>
<dbReference type="RefSeq" id="WP_374039119.1">
    <property type="nucleotide sequence ID" value="NZ_CP169082.1"/>
</dbReference>
<gene>
    <name evidence="1" type="ORF">ACFPIE_04320</name>
</gene>
<organism evidence="1 2">
    <name type="scientific">Brevundimonas staleyi</name>
    <dbReference type="NCBI Taxonomy" id="74326"/>
    <lineage>
        <taxon>Bacteria</taxon>
        <taxon>Pseudomonadati</taxon>
        <taxon>Pseudomonadota</taxon>
        <taxon>Alphaproteobacteria</taxon>
        <taxon>Caulobacterales</taxon>
        <taxon>Caulobacteraceae</taxon>
        <taxon>Brevundimonas</taxon>
    </lineage>
</organism>
<name>A0ABW0FPJ2_9CAUL</name>
<reference evidence="2" key="1">
    <citation type="journal article" date="2019" name="Int. J. Syst. Evol. Microbiol.">
        <title>The Global Catalogue of Microorganisms (GCM) 10K type strain sequencing project: providing services to taxonomists for standard genome sequencing and annotation.</title>
        <authorList>
            <consortium name="The Broad Institute Genomics Platform"/>
            <consortium name="The Broad Institute Genome Sequencing Center for Infectious Disease"/>
            <person name="Wu L."/>
            <person name="Ma J."/>
        </authorList>
    </citation>
    <scope>NUCLEOTIDE SEQUENCE [LARGE SCALE GENOMIC DNA]</scope>
    <source>
        <strain evidence="2">JCM 12125</strain>
    </source>
</reference>
<keyword evidence="2" id="KW-1185">Reference proteome</keyword>
<protein>
    <submittedName>
        <fullName evidence="1">Uncharacterized protein</fullName>
    </submittedName>
</protein>
<dbReference type="EMBL" id="JBHSLF010000009">
    <property type="protein sequence ID" value="MFC5343126.1"/>
    <property type="molecule type" value="Genomic_DNA"/>
</dbReference>
<evidence type="ECO:0000313" key="1">
    <source>
        <dbReference type="EMBL" id="MFC5343126.1"/>
    </source>
</evidence>